<dbReference type="HOGENOM" id="CLU_142408_0_0_1"/>
<evidence type="ECO:0000256" key="1">
    <source>
        <dbReference type="ARBA" id="ARBA00004173"/>
    </source>
</evidence>
<dbReference type="GO" id="GO:0005507">
    <property type="term" value="F:copper ion binding"/>
    <property type="evidence" value="ECO:0007669"/>
    <property type="project" value="EnsemblFungi"/>
</dbReference>
<gene>
    <name evidence="5" type="primary">TPHA0G01100</name>
    <name evidence="5" type="ordered locus">TPHA_0G01100</name>
</gene>
<evidence type="ECO:0000256" key="4">
    <source>
        <dbReference type="ARBA" id="ARBA00023157"/>
    </source>
</evidence>
<dbReference type="EMBL" id="HE612862">
    <property type="protein sequence ID" value="CCE63947.1"/>
    <property type="molecule type" value="Genomic_DNA"/>
</dbReference>
<dbReference type="InterPro" id="IPR048281">
    <property type="entry name" value="COA6_fun"/>
</dbReference>
<comment type="subcellular location">
    <subcellularLocation>
        <location evidence="1">Mitochondrion</location>
    </subcellularLocation>
</comment>
<comment type="similarity">
    <text evidence="2">Belongs to the cytochrome c oxidase subunit 6B family.</text>
</comment>
<keyword evidence="6" id="KW-1185">Reference proteome</keyword>
<dbReference type="InterPro" id="IPR036549">
    <property type="entry name" value="CX6/COA6-like_sf"/>
</dbReference>
<dbReference type="PANTHER" id="PTHR47677:SF1">
    <property type="entry name" value="CYTOCHROME C OXIDASE ASSEMBLY FACTOR 6"/>
    <property type="match status" value="1"/>
</dbReference>
<dbReference type="GO" id="GO:0033617">
    <property type="term" value="P:mitochondrial respiratory chain complex IV assembly"/>
    <property type="evidence" value="ECO:0007669"/>
    <property type="project" value="EnsemblFungi"/>
</dbReference>
<protein>
    <recommendedName>
        <fullName evidence="7">Cytochrome c oxidase assembly factor 6</fullName>
    </recommendedName>
</protein>
<dbReference type="Gene3D" id="1.10.10.140">
    <property type="entry name" value="Cytochrome c oxidase, subunit VIb"/>
    <property type="match status" value="1"/>
</dbReference>
<dbReference type="Pfam" id="PF02297">
    <property type="entry name" value="COX6B"/>
    <property type="match status" value="1"/>
</dbReference>
<dbReference type="eggNOG" id="ENOG502S7HF">
    <property type="taxonomic scope" value="Eukaryota"/>
</dbReference>
<dbReference type="STRING" id="1071381.G8BVL9"/>
<dbReference type="RefSeq" id="XP_003686381.1">
    <property type="nucleotide sequence ID" value="XM_003686333.1"/>
</dbReference>
<dbReference type="GO" id="GO:0006878">
    <property type="term" value="P:intracellular copper ion homeostasis"/>
    <property type="evidence" value="ECO:0007669"/>
    <property type="project" value="EnsemblFungi"/>
</dbReference>
<organism evidence="5 6">
    <name type="scientific">Tetrapisispora phaffii (strain ATCC 24235 / CBS 4417 / NBRC 1672 / NRRL Y-8282 / UCD 70-5)</name>
    <name type="common">Yeast</name>
    <name type="synonym">Fabospora phaffii</name>
    <dbReference type="NCBI Taxonomy" id="1071381"/>
    <lineage>
        <taxon>Eukaryota</taxon>
        <taxon>Fungi</taxon>
        <taxon>Dikarya</taxon>
        <taxon>Ascomycota</taxon>
        <taxon>Saccharomycotina</taxon>
        <taxon>Saccharomycetes</taxon>
        <taxon>Saccharomycetales</taxon>
        <taxon>Saccharomycetaceae</taxon>
        <taxon>Tetrapisispora</taxon>
    </lineage>
</organism>
<dbReference type="OMA" id="CAKAWVK"/>
<name>G8BVL9_TETPH</name>
<keyword evidence="3" id="KW-0496">Mitochondrion</keyword>
<dbReference type="AlphaFoldDB" id="G8BVL9"/>
<keyword evidence="4" id="KW-1015">Disulfide bond</keyword>
<dbReference type="KEGG" id="tpf:TPHA_0G01100"/>
<proteinExistence type="inferred from homology"/>
<evidence type="ECO:0000313" key="6">
    <source>
        <dbReference type="Proteomes" id="UP000005666"/>
    </source>
</evidence>
<evidence type="ECO:0000256" key="2">
    <source>
        <dbReference type="ARBA" id="ARBA00006425"/>
    </source>
</evidence>
<evidence type="ECO:0008006" key="7">
    <source>
        <dbReference type="Google" id="ProtNLM"/>
    </source>
</evidence>
<dbReference type="PANTHER" id="PTHR47677">
    <property type="entry name" value="CYTOCHROME C OXIDASE ASSEMBLY FACTOR 6"/>
    <property type="match status" value="1"/>
</dbReference>
<dbReference type="OrthoDB" id="5545577at2759"/>
<dbReference type="GO" id="GO:0005758">
    <property type="term" value="C:mitochondrial intermembrane space"/>
    <property type="evidence" value="ECO:0007669"/>
    <property type="project" value="EnsemblFungi"/>
</dbReference>
<dbReference type="SUPFAM" id="SSF47694">
    <property type="entry name" value="Cytochrome c oxidase subunit h"/>
    <property type="match status" value="1"/>
</dbReference>
<reference evidence="5 6" key="1">
    <citation type="journal article" date="2011" name="Proc. Natl. Acad. Sci. U.S.A.">
        <title>Evolutionary erosion of yeast sex chromosomes by mating-type switching accidents.</title>
        <authorList>
            <person name="Gordon J.L."/>
            <person name="Armisen D."/>
            <person name="Proux-Wera E."/>
            <person name="Oheigeartaigh S.S."/>
            <person name="Byrne K.P."/>
            <person name="Wolfe K.H."/>
        </authorList>
    </citation>
    <scope>NUCLEOTIDE SEQUENCE [LARGE SCALE GENOMIC DNA]</scope>
    <source>
        <strain evidence="6">ATCC 24235 / CBS 4417 / NBRC 1672 / NRRL Y-8282 / UCD 70-5</strain>
    </source>
</reference>
<evidence type="ECO:0000256" key="3">
    <source>
        <dbReference type="ARBA" id="ARBA00023128"/>
    </source>
</evidence>
<dbReference type="InterPro" id="IPR048280">
    <property type="entry name" value="COX6B-like"/>
</dbReference>
<evidence type="ECO:0000313" key="5">
    <source>
        <dbReference type="EMBL" id="CCE63947.1"/>
    </source>
</evidence>
<sequence>MGWLFGDNRKKVNTRQEREKCWESRDLFFGCLDKNNILDVRTEKNSKLAKSACSAELKGFENNCSNSWIKYFKEKRVVDFKKKKIEQEMIENNIQPLNLSPQQYNSMQKK</sequence>
<dbReference type="GeneID" id="11533571"/>
<accession>G8BVL9</accession>
<dbReference type="Proteomes" id="UP000005666">
    <property type="component" value="Chromosome 7"/>
</dbReference>